<keyword evidence="2" id="KW-0175">Coiled coil</keyword>
<dbReference type="Pfam" id="PF02138">
    <property type="entry name" value="Beach"/>
    <property type="match status" value="1"/>
</dbReference>
<proteinExistence type="predicted"/>
<feature type="domain" description="FH2" evidence="5">
    <location>
        <begin position="2873"/>
        <end position="3262"/>
    </location>
</feature>
<dbReference type="InterPro" id="IPR015425">
    <property type="entry name" value="FH2_Formin"/>
</dbReference>
<dbReference type="Pfam" id="PF14844">
    <property type="entry name" value="PH_BEACH"/>
    <property type="match status" value="1"/>
</dbReference>
<feature type="domain" description="BEACH" evidence="4">
    <location>
        <begin position="1532"/>
        <end position="1821"/>
    </location>
</feature>
<feature type="region of interest" description="Disordered" evidence="3">
    <location>
        <begin position="2766"/>
        <end position="2883"/>
    </location>
</feature>
<dbReference type="InterPro" id="IPR023362">
    <property type="entry name" value="PH-BEACH_dom"/>
</dbReference>
<dbReference type="PROSITE" id="PS50082">
    <property type="entry name" value="WD_REPEATS_2"/>
    <property type="match status" value="1"/>
</dbReference>
<evidence type="ECO:0000313" key="8">
    <source>
        <dbReference type="Proteomes" id="UP000689195"/>
    </source>
</evidence>
<evidence type="ECO:0000256" key="3">
    <source>
        <dbReference type="SAM" id="MobiDB-lite"/>
    </source>
</evidence>
<dbReference type="Proteomes" id="UP000689195">
    <property type="component" value="Unassembled WGS sequence"/>
</dbReference>
<keyword evidence="8" id="KW-1185">Reference proteome</keyword>
<feature type="compositionally biased region" description="Pro residues" evidence="3">
    <location>
        <begin position="2840"/>
        <end position="2861"/>
    </location>
</feature>
<feature type="domain" description="BEACH-type PH" evidence="6">
    <location>
        <begin position="1409"/>
        <end position="1523"/>
    </location>
</feature>
<dbReference type="InterPro" id="IPR001680">
    <property type="entry name" value="WD40_rpt"/>
</dbReference>
<feature type="repeat" description="WD" evidence="1">
    <location>
        <begin position="1975"/>
        <end position="2016"/>
    </location>
</feature>
<dbReference type="PROSITE" id="PS50197">
    <property type="entry name" value="BEACH"/>
    <property type="match status" value="1"/>
</dbReference>
<feature type="compositionally biased region" description="Low complexity" evidence="3">
    <location>
        <begin position="2862"/>
        <end position="2876"/>
    </location>
</feature>
<gene>
    <name evidence="7" type="ORF">PPENT_87.1.T0230130</name>
</gene>
<accession>A0A8S1TKU9</accession>
<dbReference type="InterPro" id="IPR000409">
    <property type="entry name" value="BEACH_dom"/>
</dbReference>
<evidence type="ECO:0000313" key="7">
    <source>
        <dbReference type="EMBL" id="CAD8152593.1"/>
    </source>
</evidence>
<evidence type="ECO:0000259" key="5">
    <source>
        <dbReference type="PROSITE" id="PS51444"/>
    </source>
</evidence>
<comment type="caution">
    <text evidence="7">The sequence shown here is derived from an EMBL/GenBank/DDBJ whole genome shotgun (WGS) entry which is preliminary data.</text>
</comment>
<sequence length="3319" mass="392179">MLIQQRLPIIQYNDYKSFLSSQWLMNNYLTEIQFIDCLKEVNNQVGMLSKEKAQFNQDQLAQINTINQKVILLTYFLFGYHIIYVEKQYFVYALYKQFLLIIIKISNKNCDQLLSITTSSHPICKSIFFECVIMLLNQSTYLLNQAEQLQIDNDIDEIQNLPNSKLFYKMAYITLMDLIKDTFLQNHIDGQSLIAICINQMLLTDQLQSKLPQEKIKNIRQRDTEYLIELMRLFIDNKDDQLHITKQIVRYIFTLNEERNYQISKQVFSNLKQLSQSTALILQSIRIWLESKNPVVIQQIRLYLEEYLKLSFTQIHYDSDYIPMLFQILSSIQQLGFIEDTNFCESVFEELIQIFHFLWHQLEQETNERMFDDKIEFWQKYIKKLKKQLNPINSIQKSVSCKIKDCACVYLILHDQQNTKKYIISADTLIPFIDVLYPLDQQQVKQMQLMQNLIKSSVEFLVDPILKDDEVVIKTLQKVLTQVQLLNSSMKQKVFQMIWSRWSPENPFYVRILQQIVSIFLENEDQQLGTRNNFFLSILAMESEKKIVHPQKFHTLLQICQYLCLENAPVNMEDIFQQSQDHNSCLKLKKYKIKKSFQEFFQVNNYYSMIVKLISGIQNTTNFIYILKEFIKLEWLLTEGLKLTQVEFADEFVQFLEQKLHVFSEDQMKEIIELLQDCSVSMISRFLKLKNTSDNLEQYGEIIIQNEFCLKILVEVFIFNSHPSEFLKQKCLQFLGVLLSFNEYNQLVFRECIRLSNFLQCMRNQRNKKLQQSMEDILKRSLSFIKNDQIQKMIQNAPKDYQKKQVFRQSNFSQYVGATLETFSNISKEIKGKKQFQFLGKDSGIVIKNYQDLCTKKWKSFTILIEFKKESFYFINSNAKHKDEVYKEEQVIFNMSGMLESQSGNNQSGQKQNLQQIDLIKVALQRPTFNQENQKINPLENQLKITILNFEQKPFDINLNFTQKSKEELILLAIMFEDKPKHTFSIKIQDEPKKNFQIKSFITEYVKKYSDKYHITLNIGTYYINQQFQNTFQGIINNFIILEKILYLKQIDAIFQRNQNNLIDIIEKEILQVGNEEIESREMQYLDIDKFKTCFSLVEINDAIKVTKYQTIQEQNFLMNMIKKQVSHKMVHESNQIVKVFYQGVNVIEDAGLAEVFLSLDNIEIILFIIQISTQTYFNLENFERRSSRLKTLQVTLQNGTGRNQGVFRRINYFDNLFRQYFLVKDMRKCRDDYLNCQQFHLNLLKSNSSQLSQGESPVEKKQNFLLEMGGSIVNSIISTQNYPIVSQFNMDFSDQNQQNQIQSAQIQTINQIDEINYIKQNDSDIKNAAFQDVISIEKPTFKSSTEKISSNKYIEDTRVKSQFVGRRTSRNYTCNTSPKKHIQLNQFNQNIQEIQSDKNIEFVLEERSSIQNDMTIFQCEWIRVKMQVFGELKILEKGKVLQFQSDAKERPEQEFYTYGTISFNLRKVKVTKTLNTTQIVEIQTRRYSHKEIAIEIFCKNKKSYFFVLYDTEKRNQFLNCFKQNYNISIVIDRRAEFQAKNYTKKWLKGKITNFEYLMLINKYSGRSFNDLNQYPIFPWVISDYTSKKIDLNNREQYRDLDKMISSQNKERLENSKIRAESLKQTQMEYFLFGSHYSVAAQIINTLVRIEPFTSLQCDLQDGKLDQADRIFFSIPNTWESCQNDHQDFRELIPEYFYFPEFLKNINKIQFGIRQNQEVVDDVVLPPWAESCEDFIEINRKALESYFVSEKLHNWINLIFGPYSQGEEAKKKDNLYHWLTYESCWQFLDKLPYQDKMGYLTQIQSFGQVPFQLFIKPHPQKQKLEQNLYFPSNLVKILTDKKLINSKRIMKFDKKLILKTYKEIDNFYVLMNNCSVYKLKYNASLEKKESEEKLLSSQLFSIQDVEKLHLEKCDMLKDQQQTHDNYKNIKPIHITGQQFQFDDHFLFVAGYLSGAVYIYDLHQDKTQNSHICHKIKLHRRRVTCLSYSSKLKVLCLGAKDNRVTVWKVQQSNEKTISFGTSPKYILYGHDKSIKCLTIDDDMELVISLDKSGKLQIHSVISGLFLNEIKFNLNFGEKIWNVISNGNGLIALLTTNSEIIVTRVNGFIIRKYVNNNIGQITQFIFYQESHLLISTLKGEILLIQNVSSLTEQYPLIFHIYQNIQKIGIINFSYQFENEGIIFLITLIDGSLYRLILTFKIIQENQECDQTKYLIIIYFSYKVQYQYLIMGNKLQGRDTISYKTKSGLLFEIQINDLQGAKKFPKTPKREDILLKYNQWISDVILEDSDIKLLQTVESKYKFRICYIHDQIMEKINVQKRLEYQNNQIFIDQLKKSINRLFEDYNDVDISSISKSLSNSSCIDQKVELLKNMNFISYLTDRLILLEETSRITNNFRDQIRILELFQIILNTQNINHKSLFYESKCFKSIIQNFHPVEPKVTGLVFKIISGQNGLSWKDNNYQNIQDAFENLQNLYAFQNKFQIFIRTMYYTKNLIMIYQIIKFLFRYLYSLDDKNQLQVATELNTTKVNDKQLEEVFKQIKLRIKLNLYKKEDCTYESVRNILNTFEHPLISFNQDDPRLTKQFASFIDSTFDDKINYESDYCSSQNIQDLNFLQDQYYYYEEGQEHVFKAIKQSVIEWIDAIQNISLLSLKEDEVDQFFLENENTQHYAVIGEKDISFSNQIFSKTPKNSQSEQDDQNLEQKNYKSKYKEAKEIINELRNQLDQQTKQHNLKLQELQLSNYKLNEENIQTIKQLQNQINQLQKEIQNNKTQAQNDSKSPQVQLNQSNNPIKQQQNSPPKNNVDSQQQQLTQISSNITTKIQSPPPPPPPPPSHNQTTGTNLPPPPPLIQTSGSPPPPPPPPLKINNQQPQQLIRKQQPTPSKPMKPLFWTIIPDSKAFKTIFEKIQNEDITLDTQFLEMNFCKPNEVQKQIDNQIDVNVKKQKVKLLQPERSQNIEIILSKLRLNINSFSDSLLQLNLEVLTENLINSLIAICPSQEEIDLLNDFTGDKSLLGQSELFIDSLRKVNGFQFRIKALHFMYNYHENKSTFLKQAVQLTEAFTNLKNSQELKIIILIVLRLGNFLNSKTPKGNIAAFKLEAIEKCNDLKTIDNQQNLLYYVIEKSEQILKKDVINQQMINQFEIIEKISLSQLQQSLNEIKKGQNLIVQSIESASDNPNDLVAIQFQPILTEIEQDFIKLKEELSKVDKNYKECCEFYCENQQEQSDKFGEKIMKILRCLYKNKQEKLIKLEKIRKAEEQKQKLQQSQQLEKQITRNDRVNKTWISQNQQDQGQIKIKNGRESFVDKEIKEMQKLKNQNKLFH</sequence>
<dbReference type="SMART" id="SM01026">
    <property type="entry name" value="Beach"/>
    <property type="match status" value="1"/>
</dbReference>
<feature type="compositionally biased region" description="Polar residues" evidence="3">
    <location>
        <begin position="2769"/>
        <end position="2820"/>
    </location>
</feature>
<keyword evidence="1" id="KW-0853">WD repeat</keyword>
<dbReference type="InterPro" id="IPR050865">
    <property type="entry name" value="BEACH_Domain"/>
</dbReference>
<dbReference type="EMBL" id="CAJJDO010000023">
    <property type="protein sequence ID" value="CAD8152593.1"/>
    <property type="molecule type" value="Genomic_DNA"/>
</dbReference>
<dbReference type="PROSITE" id="PS51783">
    <property type="entry name" value="PH_BEACH"/>
    <property type="match status" value="1"/>
</dbReference>
<dbReference type="OrthoDB" id="306014at2759"/>
<reference evidence="7" key="1">
    <citation type="submission" date="2021-01" db="EMBL/GenBank/DDBJ databases">
        <authorList>
            <consortium name="Genoscope - CEA"/>
            <person name="William W."/>
        </authorList>
    </citation>
    <scope>NUCLEOTIDE SEQUENCE</scope>
</reference>
<evidence type="ECO:0000256" key="1">
    <source>
        <dbReference type="PROSITE-ProRule" id="PRU00221"/>
    </source>
</evidence>
<feature type="coiled-coil region" evidence="2">
    <location>
        <begin position="3237"/>
        <end position="3273"/>
    </location>
</feature>
<dbReference type="SMART" id="SM00320">
    <property type="entry name" value="WD40"/>
    <property type="match status" value="2"/>
</dbReference>
<feature type="compositionally biased region" description="Pro residues" evidence="3">
    <location>
        <begin position="2821"/>
        <end position="2831"/>
    </location>
</feature>
<evidence type="ECO:0008006" key="9">
    <source>
        <dbReference type="Google" id="ProtNLM"/>
    </source>
</evidence>
<evidence type="ECO:0000259" key="4">
    <source>
        <dbReference type="PROSITE" id="PS50197"/>
    </source>
</evidence>
<dbReference type="PANTHER" id="PTHR13743">
    <property type="entry name" value="BEIGE/BEACH-RELATED"/>
    <property type="match status" value="1"/>
</dbReference>
<dbReference type="CDD" id="cd06071">
    <property type="entry name" value="Beach"/>
    <property type="match status" value="1"/>
</dbReference>
<dbReference type="PROSITE" id="PS51444">
    <property type="entry name" value="FH2"/>
    <property type="match status" value="1"/>
</dbReference>
<evidence type="ECO:0000259" key="6">
    <source>
        <dbReference type="PROSITE" id="PS51783"/>
    </source>
</evidence>
<evidence type="ECO:0000256" key="2">
    <source>
        <dbReference type="SAM" id="Coils"/>
    </source>
</evidence>
<name>A0A8S1TKU9_9CILI</name>
<dbReference type="Pfam" id="PF02181">
    <property type="entry name" value="FH2"/>
    <property type="match status" value="1"/>
</dbReference>
<dbReference type="SMART" id="SM00498">
    <property type="entry name" value="FH2"/>
    <property type="match status" value="1"/>
</dbReference>
<protein>
    <recommendedName>
        <fullName evidence="9">Beige/BEACH domain protein</fullName>
    </recommendedName>
</protein>
<organism evidence="7 8">
    <name type="scientific">Paramecium pentaurelia</name>
    <dbReference type="NCBI Taxonomy" id="43138"/>
    <lineage>
        <taxon>Eukaryota</taxon>
        <taxon>Sar</taxon>
        <taxon>Alveolata</taxon>
        <taxon>Ciliophora</taxon>
        <taxon>Intramacronucleata</taxon>
        <taxon>Oligohymenophorea</taxon>
        <taxon>Peniculida</taxon>
        <taxon>Parameciidae</taxon>
        <taxon>Paramecium</taxon>
    </lineage>
</organism>
<dbReference type="PANTHER" id="PTHR13743:SF112">
    <property type="entry name" value="BEACH DOMAIN-CONTAINING PROTEIN"/>
    <property type="match status" value="1"/>
</dbReference>